<dbReference type="Gene3D" id="3.40.50.2020">
    <property type="match status" value="1"/>
</dbReference>
<sequence>MRTSSSEYQKQWNKLMYNFYDYLPTKYKQASQRDWDVRKLIWEFKDGKRSLTVAKLVADKLIQFFGAEAKNIVFACIPASSEQKNITRYKVFADEVCRLSGAVNAFDHIHVHGARLAIHETKCSKNLETVQTIDFDKEFFNGKKILVFDDILTQGYSYAKFSCMLERFGASVIGGFFLGKTLLLN</sequence>
<dbReference type="SUPFAM" id="SSF53271">
    <property type="entry name" value="PRTase-like"/>
    <property type="match status" value="1"/>
</dbReference>
<keyword evidence="1" id="KW-0808">Transferase</keyword>
<protein>
    <submittedName>
        <fullName evidence="1">Phosphoribosyltransferase</fullName>
    </submittedName>
</protein>
<organism evidence="1 2">
    <name type="scientific">Phocaeicola acetigenes</name>
    <dbReference type="NCBI Taxonomy" id="3016083"/>
    <lineage>
        <taxon>Bacteria</taxon>
        <taxon>Pseudomonadati</taxon>
        <taxon>Bacteroidota</taxon>
        <taxon>Bacteroidia</taxon>
        <taxon>Bacteroidales</taxon>
        <taxon>Bacteroidaceae</taxon>
        <taxon>Phocaeicola</taxon>
    </lineage>
</organism>
<name>A0ABT4PFQ4_9BACT</name>
<dbReference type="GO" id="GO:0016757">
    <property type="term" value="F:glycosyltransferase activity"/>
    <property type="evidence" value="ECO:0007669"/>
    <property type="project" value="UniProtKB-KW"/>
</dbReference>
<dbReference type="InterPro" id="IPR029057">
    <property type="entry name" value="PRTase-like"/>
</dbReference>
<dbReference type="CDD" id="cd06223">
    <property type="entry name" value="PRTases_typeI"/>
    <property type="match status" value="1"/>
</dbReference>
<keyword evidence="1" id="KW-0328">Glycosyltransferase</keyword>
<evidence type="ECO:0000313" key="2">
    <source>
        <dbReference type="Proteomes" id="UP001141933"/>
    </source>
</evidence>
<keyword evidence="2" id="KW-1185">Reference proteome</keyword>
<proteinExistence type="predicted"/>
<reference evidence="1" key="1">
    <citation type="submission" date="2022-12" db="EMBL/GenBank/DDBJ databases">
        <title>Phocaeicola acetigenes sp. nov., isolated feces from a healthy human.</title>
        <authorList>
            <person name="Do H."/>
            <person name="Ha Y.B."/>
            <person name="Kim J.-S."/>
            <person name="Suh M.K."/>
            <person name="Kim H.S."/>
            <person name="Lee J.-S."/>
        </authorList>
    </citation>
    <scope>NUCLEOTIDE SEQUENCE</scope>
    <source>
        <strain evidence="1">KGMB11183</strain>
    </source>
</reference>
<gene>
    <name evidence="1" type="ORF">O6P32_04060</name>
</gene>
<dbReference type="RefSeq" id="WP_269876938.1">
    <property type="nucleotide sequence ID" value="NZ_JAPZVM010000002.1"/>
</dbReference>
<dbReference type="Proteomes" id="UP001141933">
    <property type="component" value="Unassembled WGS sequence"/>
</dbReference>
<comment type="caution">
    <text evidence="1">The sequence shown here is derived from an EMBL/GenBank/DDBJ whole genome shotgun (WGS) entry which is preliminary data.</text>
</comment>
<dbReference type="InterPro" id="IPR000836">
    <property type="entry name" value="PRTase_dom"/>
</dbReference>
<dbReference type="EMBL" id="JAPZVM010000002">
    <property type="protein sequence ID" value="MCZ8371882.1"/>
    <property type="molecule type" value="Genomic_DNA"/>
</dbReference>
<evidence type="ECO:0000313" key="1">
    <source>
        <dbReference type="EMBL" id="MCZ8371882.1"/>
    </source>
</evidence>
<accession>A0ABT4PFQ4</accession>